<feature type="transmembrane region" description="Helical" evidence="2">
    <location>
        <begin position="206"/>
        <end position="225"/>
    </location>
</feature>
<feature type="region of interest" description="Disordered" evidence="1">
    <location>
        <begin position="170"/>
        <end position="200"/>
    </location>
</feature>
<comment type="caution">
    <text evidence="3">The sequence shown here is derived from an EMBL/GenBank/DDBJ whole genome shotgun (WGS) entry which is preliminary data.</text>
</comment>
<dbReference type="EMBL" id="JACCJC010000015">
    <property type="protein sequence ID" value="KAF6237164.1"/>
    <property type="molecule type" value="Genomic_DNA"/>
</dbReference>
<evidence type="ECO:0000256" key="2">
    <source>
        <dbReference type="SAM" id="Phobius"/>
    </source>
</evidence>
<dbReference type="AlphaFoldDB" id="A0A8H6L6D3"/>
<dbReference type="RefSeq" id="XP_037166492.1">
    <property type="nucleotide sequence ID" value="XM_037306554.1"/>
</dbReference>
<protein>
    <submittedName>
        <fullName evidence="3">Uncharacterized protein</fullName>
    </submittedName>
</protein>
<proteinExistence type="predicted"/>
<gene>
    <name evidence="3" type="ORF">HO173_004632</name>
</gene>
<evidence type="ECO:0000313" key="4">
    <source>
        <dbReference type="Proteomes" id="UP000578531"/>
    </source>
</evidence>
<keyword evidence="2" id="KW-0812">Transmembrane</keyword>
<name>A0A8H6L6D3_9LECA</name>
<keyword evidence="4" id="KW-1185">Reference proteome</keyword>
<reference evidence="3 4" key="1">
    <citation type="journal article" date="2020" name="Genomics">
        <title>Complete, high-quality genomes from long-read metagenomic sequencing of two wolf lichen thalli reveals enigmatic genome architecture.</title>
        <authorList>
            <person name="McKenzie S.K."/>
            <person name="Walston R.F."/>
            <person name="Allen J.L."/>
        </authorList>
    </citation>
    <scope>NUCLEOTIDE SEQUENCE [LARGE SCALE GENOMIC DNA]</scope>
    <source>
        <strain evidence="3">WasteWater2</strain>
    </source>
</reference>
<evidence type="ECO:0000313" key="3">
    <source>
        <dbReference type="EMBL" id="KAF6237164.1"/>
    </source>
</evidence>
<organism evidence="3 4">
    <name type="scientific">Letharia columbiana</name>
    <dbReference type="NCBI Taxonomy" id="112416"/>
    <lineage>
        <taxon>Eukaryota</taxon>
        <taxon>Fungi</taxon>
        <taxon>Dikarya</taxon>
        <taxon>Ascomycota</taxon>
        <taxon>Pezizomycotina</taxon>
        <taxon>Lecanoromycetes</taxon>
        <taxon>OSLEUM clade</taxon>
        <taxon>Lecanoromycetidae</taxon>
        <taxon>Lecanorales</taxon>
        <taxon>Lecanorineae</taxon>
        <taxon>Parmeliaceae</taxon>
        <taxon>Letharia</taxon>
    </lineage>
</organism>
<dbReference type="GeneID" id="59286296"/>
<feature type="compositionally biased region" description="Low complexity" evidence="1">
    <location>
        <begin position="170"/>
        <end position="180"/>
    </location>
</feature>
<accession>A0A8H6L6D3</accession>
<keyword evidence="2" id="KW-1133">Transmembrane helix</keyword>
<keyword evidence="2" id="KW-0472">Membrane</keyword>
<dbReference type="Proteomes" id="UP000578531">
    <property type="component" value="Unassembled WGS sequence"/>
</dbReference>
<sequence>MSSNTTCYNPDGAIATGDYACGFPNLSTCCGYGWDCLSNGLCRQHGTTGYAQSTCTDPSYENCLSFCNQSQFDGFGEVSRCESNGNSWCCAGAAGQGLGGPNCCDTNLTTSLAPYPFSTIDKSGQSTAASSSVPSSTTVMTSISSRTTLKSTSSPSISLGTSAQLTSQTSVVTSTQTAATPSKTSTSLPAPRPTDPSHSSKTGIEVGIPIAIVVVLLAILAFFVFQNRKFKQRLFQLRSQMGEGSLGRGEARPEMQEREGGALGELDLTHYELTQHDAPKHELLGSEIRELYHNGIPAHELVGDNSPR</sequence>
<dbReference type="OrthoDB" id="5427371at2759"/>
<evidence type="ECO:0000256" key="1">
    <source>
        <dbReference type="SAM" id="MobiDB-lite"/>
    </source>
</evidence>